<evidence type="ECO:0000313" key="2">
    <source>
        <dbReference type="Proteomes" id="UP000507470"/>
    </source>
</evidence>
<dbReference type="Proteomes" id="UP000507470">
    <property type="component" value="Unassembled WGS sequence"/>
</dbReference>
<proteinExistence type="predicted"/>
<keyword evidence="2" id="KW-1185">Reference proteome</keyword>
<accession>A0A6J8BSF5</accession>
<evidence type="ECO:0000313" key="1">
    <source>
        <dbReference type="EMBL" id="CAC5385659.1"/>
    </source>
</evidence>
<gene>
    <name evidence="1" type="ORF">MCOR_21171</name>
</gene>
<reference evidence="1 2" key="1">
    <citation type="submission" date="2020-06" db="EMBL/GenBank/DDBJ databases">
        <authorList>
            <person name="Li R."/>
            <person name="Bekaert M."/>
        </authorList>
    </citation>
    <scope>NUCLEOTIDE SEQUENCE [LARGE SCALE GENOMIC DNA]</scope>
    <source>
        <strain evidence="2">wild</strain>
    </source>
</reference>
<sequence>MFIETEISTELVDTRVVVAEESDLADQIIHLSDPPAMPSPLKCPISSVPRPSLPDFVLPPLSDDEENLMPQLLGISPILSPPEPPVEKLSTEQDDHHSLQSAFKQLTTAVNKGNKYLETMNKQLVKNDDMLEKVKIAVRRSNIVKPRSPVRSRFPANTYRRPVPF</sequence>
<organism evidence="1 2">
    <name type="scientific">Mytilus coruscus</name>
    <name type="common">Sea mussel</name>
    <dbReference type="NCBI Taxonomy" id="42192"/>
    <lineage>
        <taxon>Eukaryota</taxon>
        <taxon>Metazoa</taxon>
        <taxon>Spiralia</taxon>
        <taxon>Lophotrochozoa</taxon>
        <taxon>Mollusca</taxon>
        <taxon>Bivalvia</taxon>
        <taxon>Autobranchia</taxon>
        <taxon>Pteriomorphia</taxon>
        <taxon>Mytilida</taxon>
        <taxon>Mytiloidea</taxon>
        <taxon>Mytilidae</taxon>
        <taxon>Mytilinae</taxon>
        <taxon>Mytilus</taxon>
    </lineage>
</organism>
<dbReference type="EMBL" id="CACVKT020003742">
    <property type="protein sequence ID" value="CAC5385659.1"/>
    <property type="molecule type" value="Genomic_DNA"/>
</dbReference>
<dbReference type="AlphaFoldDB" id="A0A6J8BSF5"/>
<protein>
    <submittedName>
        <fullName evidence="1">Uncharacterized protein</fullName>
    </submittedName>
</protein>
<name>A0A6J8BSF5_MYTCO</name>
<dbReference type="OrthoDB" id="6182434at2759"/>